<evidence type="ECO:0000313" key="2">
    <source>
        <dbReference type="Proteomes" id="UP000054773"/>
    </source>
</evidence>
<dbReference type="EMBL" id="LNYA01000001">
    <property type="protein sequence ID" value="KTD00008.1"/>
    <property type="molecule type" value="Genomic_DNA"/>
</dbReference>
<evidence type="ECO:0000313" key="1">
    <source>
        <dbReference type="EMBL" id="KTD00008.1"/>
    </source>
</evidence>
<comment type="caution">
    <text evidence="1">The sequence shown here is derived from an EMBL/GenBank/DDBJ whole genome shotgun (WGS) entry which is preliminary data.</text>
</comment>
<dbReference type="PATRIC" id="fig|448.7.peg.121"/>
<sequence length="472" mass="54219">MTLPTRANLERFSLLEQLMSESRHEEAMRGLLASPATHPLLRQYFTLQLDRKAIENAFFALPDRDAQKAVFEDKLNQLKGKMDDLLDRFEQEDVVLVQTLRAHLFIDVNARADGSWVLNAAEGDFDYKKNALPILQQLKEKEVGIAYRLEAELLNDEADKRQNFQQAAKLNDSVAKVFAGYDYLAYLIAESLSDKNYNYPDTVAPDTLLRDLGQEIAKGNPMAVVKELTYLDNVVNALKDLDPERVVKNKGTFNQGFYDKKLQEIISSAEKIVDDETLAASLKSIKKALASFNYDEVKKQRVVLADYLKTFSAQEMNRVATTLQQAHKEPLVKDDFKNNIHILHNYYAEEIDRIKQRAGKKLSKGEQNNINLLRIAQRELEMNYELQTGQQQFLNIHITSTETSFKQFSHSNSFLRGLEALINLFNFKSEKEPRQLNCKERQGIRSRFESLKDRLHTLKEGEEQQSAPSLHV</sequence>
<name>A0A0W0TW67_LEGER</name>
<proteinExistence type="predicted"/>
<dbReference type="RefSeq" id="WP_131750973.1">
    <property type="nucleotide sequence ID" value="NZ_CAAAHY010000004.1"/>
</dbReference>
<dbReference type="STRING" id="448.Lery_0116"/>
<dbReference type="OrthoDB" id="5651485at2"/>
<dbReference type="Proteomes" id="UP000054773">
    <property type="component" value="Unassembled WGS sequence"/>
</dbReference>
<accession>A0A0W0TW67</accession>
<gene>
    <name evidence="1" type="ORF">Lery_0116</name>
</gene>
<organism evidence="1 2">
    <name type="scientific">Legionella erythra</name>
    <dbReference type="NCBI Taxonomy" id="448"/>
    <lineage>
        <taxon>Bacteria</taxon>
        <taxon>Pseudomonadati</taxon>
        <taxon>Pseudomonadota</taxon>
        <taxon>Gammaproteobacteria</taxon>
        <taxon>Legionellales</taxon>
        <taxon>Legionellaceae</taxon>
        <taxon>Legionella</taxon>
    </lineage>
</organism>
<reference evidence="1 2" key="1">
    <citation type="submission" date="2015-11" db="EMBL/GenBank/DDBJ databases">
        <title>Genomic analysis of 38 Legionella species identifies large and diverse effector repertoires.</title>
        <authorList>
            <person name="Burstein D."/>
            <person name="Amaro F."/>
            <person name="Zusman T."/>
            <person name="Lifshitz Z."/>
            <person name="Cohen O."/>
            <person name="Gilbert J.A."/>
            <person name="Pupko T."/>
            <person name="Shuman H.A."/>
            <person name="Segal G."/>
        </authorList>
    </citation>
    <scope>NUCLEOTIDE SEQUENCE [LARGE SCALE GENOMIC DNA]</scope>
    <source>
        <strain evidence="1 2">SE-32A-C8</strain>
    </source>
</reference>
<dbReference type="AlphaFoldDB" id="A0A0W0TW67"/>
<protein>
    <submittedName>
        <fullName evidence="1">Uncharacterized protein</fullName>
    </submittedName>
</protein>
<keyword evidence="2" id="KW-1185">Reference proteome</keyword>